<dbReference type="WBParaSite" id="nRc.2.0.1.t16235-RA">
    <property type="protein sequence ID" value="nRc.2.0.1.t16235-RA"/>
    <property type="gene ID" value="nRc.2.0.1.g16235"/>
</dbReference>
<sequence length="78" mass="8957">MIMSKLLTIKAKKLQMKNKMTTPIIIMITLNDVQDDRSIRAKKNLALLTLLNDLARNGRQTATKRSNEMKMVVQTEQL</sequence>
<reference evidence="2" key="1">
    <citation type="submission" date="2022-11" db="UniProtKB">
        <authorList>
            <consortium name="WormBaseParasite"/>
        </authorList>
    </citation>
    <scope>IDENTIFICATION</scope>
</reference>
<organism evidence="1 2">
    <name type="scientific">Romanomermis culicivorax</name>
    <name type="common">Nematode worm</name>
    <dbReference type="NCBI Taxonomy" id="13658"/>
    <lineage>
        <taxon>Eukaryota</taxon>
        <taxon>Metazoa</taxon>
        <taxon>Ecdysozoa</taxon>
        <taxon>Nematoda</taxon>
        <taxon>Enoplea</taxon>
        <taxon>Dorylaimia</taxon>
        <taxon>Mermithida</taxon>
        <taxon>Mermithoidea</taxon>
        <taxon>Mermithidae</taxon>
        <taxon>Romanomermis</taxon>
    </lineage>
</organism>
<keyword evidence="1" id="KW-1185">Reference proteome</keyword>
<evidence type="ECO:0000313" key="2">
    <source>
        <dbReference type="WBParaSite" id="nRc.2.0.1.t16235-RA"/>
    </source>
</evidence>
<evidence type="ECO:0000313" key="1">
    <source>
        <dbReference type="Proteomes" id="UP000887565"/>
    </source>
</evidence>
<dbReference type="Proteomes" id="UP000887565">
    <property type="component" value="Unplaced"/>
</dbReference>
<protein>
    <submittedName>
        <fullName evidence="2">Uncharacterized protein</fullName>
    </submittedName>
</protein>
<accession>A0A915IQU2</accession>
<dbReference type="AlphaFoldDB" id="A0A915IQU2"/>
<name>A0A915IQU2_ROMCU</name>
<proteinExistence type="predicted"/>